<organism evidence="1">
    <name type="scientific">bioreactor metagenome</name>
    <dbReference type="NCBI Taxonomy" id="1076179"/>
    <lineage>
        <taxon>unclassified sequences</taxon>
        <taxon>metagenomes</taxon>
        <taxon>ecological metagenomes</taxon>
    </lineage>
</organism>
<proteinExistence type="predicted"/>
<protein>
    <submittedName>
        <fullName evidence="1">Uncharacterized protein</fullName>
    </submittedName>
</protein>
<dbReference type="EMBL" id="VSSQ01044349">
    <property type="protein sequence ID" value="MPM98164.1"/>
    <property type="molecule type" value="Genomic_DNA"/>
</dbReference>
<name>A0A645E867_9ZZZZ</name>
<gene>
    <name evidence="1" type="ORF">SDC9_145347</name>
</gene>
<comment type="caution">
    <text evidence="1">The sequence shown here is derived from an EMBL/GenBank/DDBJ whole genome shotgun (WGS) entry which is preliminary data.</text>
</comment>
<accession>A0A645E867</accession>
<evidence type="ECO:0000313" key="1">
    <source>
        <dbReference type="EMBL" id="MPM98164.1"/>
    </source>
</evidence>
<sequence length="153" mass="17304">MHPVNSNSTKMKHNGLLLIIILLLYLSACTQTDLNYKIVRTDIVMGKHKHFEWILQNDSVKVIEYPMSSDPDSIVCYKALTPGQTGKLQTILKGIDVDTMKESYVDSLTQGEGSSTYSITIGDKSKEIYVYYVDVPELIKIDKFLYDITADCK</sequence>
<reference evidence="1" key="1">
    <citation type="submission" date="2019-08" db="EMBL/GenBank/DDBJ databases">
        <authorList>
            <person name="Kucharzyk K."/>
            <person name="Murdoch R.W."/>
            <person name="Higgins S."/>
            <person name="Loffler F."/>
        </authorList>
    </citation>
    <scope>NUCLEOTIDE SEQUENCE</scope>
</reference>
<dbReference type="AlphaFoldDB" id="A0A645E867"/>